<keyword evidence="1" id="KW-1133">Transmembrane helix</keyword>
<name>A0A7W5VEZ9_9ACTN</name>
<dbReference type="RefSeq" id="WP_183659447.1">
    <property type="nucleotide sequence ID" value="NZ_JACIBV010000001.1"/>
</dbReference>
<organism evidence="2 3">
    <name type="scientific">Nonomuraea dietziae</name>
    <dbReference type="NCBI Taxonomy" id="65515"/>
    <lineage>
        <taxon>Bacteria</taxon>
        <taxon>Bacillati</taxon>
        <taxon>Actinomycetota</taxon>
        <taxon>Actinomycetes</taxon>
        <taxon>Streptosporangiales</taxon>
        <taxon>Streptosporangiaceae</taxon>
        <taxon>Nonomuraea</taxon>
    </lineage>
</organism>
<protein>
    <submittedName>
        <fullName evidence="2">Cell shape-determining protein MreD</fullName>
    </submittedName>
</protein>
<proteinExistence type="predicted"/>
<feature type="transmembrane region" description="Helical" evidence="1">
    <location>
        <begin position="31"/>
        <end position="54"/>
    </location>
</feature>
<comment type="caution">
    <text evidence="2">The sequence shown here is derived from an EMBL/GenBank/DDBJ whole genome shotgun (WGS) entry which is preliminary data.</text>
</comment>
<keyword evidence="1" id="KW-0812">Transmembrane</keyword>
<gene>
    <name evidence="2" type="ORF">FHR33_008315</name>
</gene>
<evidence type="ECO:0000313" key="3">
    <source>
        <dbReference type="Proteomes" id="UP000579945"/>
    </source>
</evidence>
<keyword evidence="3" id="KW-1185">Reference proteome</keyword>
<accession>A0A7W5VEZ9</accession>
<dbReference type="EMBL" id="JACIBV010000001">
    <property type="protein sequence ID" value="MBB3732455.1"/>
    <property type="molecule type" value="Genomic_DNA"/>
</dbReference>
<evidence type="ECO:0000313" key="2">
    <source>
        <dbReference type="EMBL" id="MBB3732455.1"/>
    </source>
</evidence>
<dbReference type="Proteomes" id="UP000579945">
    <property type="component" value="Unassembled WGS sequence"/>
</dbReference>
<sequence>MLAIVAAIIFGLGFLLDLLNTRIAGISGMAFALLGLCLLALHQAGIGTASVSSYRGGGWRRTRR</sequence>
<dbReference type="GeneID" id="95394492"/>
<dbReference type="AlphaFoldDB" id="A0A7W5VEZ9"/>
<reference evidence="2 3" key="1">
    <citation type="submission" date="2020-08" db="EMBL/GenBank/DDBJ databases">
        <title>Sequencing the genomes of 1000 actinobacteria strains.</title>
        <authorList>
            <person name="Klenk H.-P."/>
        </authorList>
    </citation>
    <scope>NUCLEOTIDE SEQUENCE [LARGE SCALE GENOMIC DNA]</scope>
    <source>
        <strain evidence="2 3">DSM 44320</strain>
    </source>
</reference>
<evidence type="ECO:0000256" key="1">
    <source>
        <dbReference type="SAM" id="Phobius"/>
    </source>
</evidence>
<keyword evidence="1" id="KW-0472">Membrane</keyword>